<proteinExistence type="inferred from homology"/>
<evidence type="ECO:0000256" key="14">
    <source>
        <dbReference type="PIRSR" id="PIRSR006621-2"/>
    </source>
</evidence>
<dbReference type="OrthoDB" id="9764501at2"/>
<dbReference type="InterPro" id="IPR024036">
    <property type="entry name" value="tRNA-dHydroUridine_Synthase_C"/>
</dbReference>
<keyword evidence="9 12" id="KW-0560">Oxidoreductase</keyword>
<comment type="function">
    <text evidence="2 12">Catalyzes the synthesis of 5,6-dihydrouridine (D), a modified base found in the D-loop of most tRNAs, via the reduction of the C5-C6 double bond in target uridines.</text>
</comment>
<keyword evidence="18" id="KW-1185">Reference proteome</keyword>
<dbReference type="PANTHER" id="PTHR45846">
    <property type="entry name" value="TRNA-DIHYDROURIDINE(47) SYNTHASE [NAD(P)(+)]-LIKE"/>
    <property type="match status" value="1"/>
</dbReference>
<dbReference type="InterPro" id="IPR001269">
    <property type="entry name" value="DUS_fam"/>
</dbReference>
<keyword evidence="4 12" id="KW-0285">Flavoprotein</keyword>
<protein>
    <recommendedName>
        <fullName evidence="12">tRNA-dihydrouridine synthase</fullName>
        <ecNumber evidence="12">1.3.1.-</ecNumber>
    </recommendedName>
</protein>
<dbReference type="SUPFAM" id="SSF51395">
    <property type="entry name" value="FMN-linked oxidoreductases"/>
    <property type="match status" value="1"/>
</dbReference>
<feature type="domain" description="DUS-like FMN-binding" evidence="16">
    <location>
        <begin position="17"/>
        <end position="325"/>
    </location>
</feature>
<accession>A0A5C4VZ58</accession>
<dbReference type="PIRSF" id="PIRSF006621">
    <property type="entry name" value="Dus"/>
    <property type="match status" value="1"/>
</dbReference>
<keyword evidence="14" id="KW-0547">Nucleotide-binding</keyword>
<feature type="binding site" evidence="14">
    <location>
        <position position="176"/>
    </location>
    <ligand>
        <name>FMN</name>
        <dbReference type="ChEBI" id="CHEBI:58210"/>
    </ligand>
</feature>
<comment type="catalytic activity">
    <reaction evidence="10">
        <text>a 5,6-dihydrouridine in tRNA + NADP(+) = a uridine in tRNA + NADPH + H(+)</text>
        <dbReference type="Rhea" id="RHEA:23624"/>
        <dbReference type="Rhea" id="RHEA-COMP:13339"/>
        <dbReference type="Rhea" id="RHEA-COMP:13887"/>
        <dbReference type="ChEBI" id="CHEBI:15378"/>
        <dbReference type="ChEBI" id="CHEBI:57783"/>
        <dbReference type="ChEBI" id="CHEBI:58349"/>
        <dbReference type="ChEBI" id="CHEBI:65315"/>
        <dbReference type="ChEBI" id="CHEBI:74443"/>
    </reaction>
</comment>
<dbReference type="NCBIfam" id="TIGR00737">
    <property type="entry name" value="nifR3_yhdG"/>
    <property type="match status" value="1"/>
</dbReference>
<evidence type="ECO:0000256" key="7">
    <source>
        <dbReference type="ARBA" id="ARBA00022857"/>
    </source>
</evidence>
<evidence type="ECO:0000256" key="3">
    <source>
        <dbReference type="ARBA" id="ARBA00022555"/>
    </source>
</evidence>
<evidence type="ECO:0000256" key="10">
    <source>
        <dbReference type="ARBA" id="ARBA00048205"/>
    </source>
</evidence>
<keyword evidence="5 12" id="KW-0288">FMN</keyword>
<feature type="binding site" evidence="14">
    <location>
        <begin position="19"/>
        <end position="21"/>
    </location>
    <ligand>
        <name>FMN</name>
        <dbReference type="ChEBI" id="CHEBI:58210"/>
    </ligand>
</feature>
<evidence type="ECO:0000256" key="1">
    <source>
        <dbReference type="ARBA" id="ARBA00001917"/>
    </source>
</evidence>
<dbReference type="EMBL" id="VDMP01000022">
    <property type="protein sequence ID" value="TNM41252.1"/>
    <property type="molecule type" value="Genomic_DNA"/>
</dbReference>
<keyword evidence="8" id="KW-0694">RNA-binding</keyword>
<evidence type="ECO:0000256" key="2">
    <source>
        <dbReference type="ARBA" id="ARBA00002790"/>
    </source>
</evidence>
<sequence length="392" mass="41771">MTGLTLGSLEVPTPVVLAPMAGITNAAYRRLCAEHGAGLYVCEMITSRGLVEGDETTKRMLVFDEAEKVRSVQLYGTDPRYVGEATRILCEEYGVAHVDLNFGCPVPKVTRKGGGGALPWKRNLLGRILEEAVAAAAPYDVPVTIKTRKGLDDDHLTYLDAGRIAQDAGCAAIALHGRTVAQAYSGEADWNAIAELKQTVTEIPVLGNGDIWEAADALRMVEETGVDGVVVGRGCLGRPWLFRDLAAAFAPSPVAGVRGAPATSLETTTLPTLGEVAAMMRRHAELLSEHMGEERGCKEFRKHVTWYLKGFRAGGELRRSLGLVDSLAALDRLLAELDPAEPFPASELGAPRGRQGAPRSRVVLPEGWLDDTDGLSGCGVGVLEDVDETTGG</sequence>
<gene>
    <name evidence="17" type="primary">dusB</name>
    <name evidence="17" type="ORF">FHP29_09670</name>
</gene>
<comment type="caution">
    <text evidence="17">The sequence shown here is derived from an EMBL/GenBank/DDBJ whole genome shotgun (WGS) entry which is preliminary data.</text>
</comment>
<feature type="active site" description="Proton donor" evidence="13">
    <location>
        <position position="104"/>
    </location>
</feature>
<evidence type="ECO:0000256" key="15">
    <source>
        <dbReference type="SAM" id="MobiDB-lite"/>
    </source>
</evidence>
<feature type="region of interest" description="Disordered" evidence="15">
    <location>
        <begin position="342"/>
        <end position="376"/>
    </location>
</feature>
<comment type="catalytic activity">
    <reaction evidence="11">
        <text>a 5,6-dihydrouridine in tRNA + NAD(+) = a uridine in tRNA + NADH + H(+)</text>
        <dbReference type="Rhea" id="RHEA:54452"/>
        <dbReference type="Rhea" id="RHEA-COMP:13339"/>
        <dbReference type="Rhea" id="RHEA-COMP:13887"/>
        <dbReference type="ChEBI" id="CHEBI:15378"/>
        <dbReference type="ChEBI" id="CHEBI:57540"/>
        <dbReference type="ChEBI" id="CHEBI:57945"/>
        <dbReference type="ChEBI" id="CHEBI:65315"/>
        <dbReference type="ChEBI" id="CHEBI:74443"/>
    </reaction>
</comment>
<dbReference type="InterPro" id="IPR013785">
    <property type="entry name" value="Aldolase_TIM"/>
</dbReference>
<dbReference type="GO" id="GO:0000049">
    <property type="term" value="F:tRNA binding"/>
    <property type="evidence" value="ECO:0007669"/>
    <property type="project" value="UniProtKB-KW"/>
</dbReference>
<keyword evidence="3" id="KW-0820">tRNA-binding</keyword>
<dbReference type="Proteomes" id="UP000313231">
    <property type="component" value="Unassembled WGS sequence"/>
</dbReference>
<organism evidence="17 18">
    <name type="scientific">Nocardioides albidus</name>
    <dbReference type="NCBI Taxonomy" id="1517589"/>
    <lineage>
        <taxon>Bacteria</taxon>
        <taxon>Bacillati</taxon>
        <taxon>Actinomycetota</taxon>
        <taxon>Actinomycetes</taxon>
        <taxon>Propionibacteriales</taxon>
        <taxon>Nocardioidaceae</taxon>
        <taxon>Nocardioides</taxon>
    </lineage>
</organism>
<feature type="binding site" evidence="14">
    <location>
        <position position="73"/>
    </location>
    <ligand>
        <name>FMN</name>
        <dbReference type="ChEBI" id="CHEBI:58210"/>
    </ligand>
</feature>
<keyword evidence="7" id="KW-0521">NADP</keyword>
<dbReference type="PANTHER" id="PTHR45846:SF1">
    <property type="entry name" value="TRNA-DIHYDROURIDINE(47) SYNTHASE [NAD(P)(+)]-LIKE"/>
    <property type="match status" value="1"/>
</dbReference>
<dbReference type="InterPro" id="IPR035587">
    <property type="entry name" value="DUS-like_FMN-bd"/>
</dbReference>
<dbReference type="Gene3D" id="3.20.20.70">
    <property type="entry name" value="Aldolase class I"/>
    <property type="match status" value="1"/>
</dbReference>
<evidence type="ECO:0000256" key="12">
    <source>
        <dbReference type="PIRNR" id="PIRNR006621"/>
    </source>
</evidence>
<dbReference type="EC" id="1.3.1.-" evidence="12"/>
<feature type="binding site" evidence="14">
    <location>
        <position position="146"/>
    </location>
    <ligand>
        <name>FMN</name>
        <dbReference type="ChEBI" id="CHEBI:58210"/>
    </ligand>
</feature>
<dbReference type="Gene3D" id="1.10.1200.80">
    <property type="entry name" value="Putative flavin oxidoreducatase, domain 2"/>
    <property type="match status" value="1"/>
</dbReference>
<evidence type="ECO:0000256" key="4">
    <source>
        <dbReference type="ARBA" id="ARBA00022630"/>
    </source>
</evidence>
<evidence type="ECO:0000256" key="9">
    <source>
        <dbReference type="ARBA" id="ARBA00023002"/>
    </source>
</evidence>
<dbReference type="InterPro" id="IPR004652">
    <property type="entry name" value="DusB-like"/>
</dbReference>
<evidence type="ECO:0000256" key="8">
    <source>
        <dbReference type="ARBA" id="ARBA00022884"/>
    </source>
</evidence>
<name>A0A5C4VZ58_9ACTN</name>
<dbReference type="CDD" id="cd02801">
    <property type="entry name" value="DUS_like_FMN"/>
    <property type="match status" value="1"/>
</dbReference>
<feature type="binding site" evidence="14">
    <location>
        <begin position="232"/>
        <end position="233"/>
    </location>
    <ligand>
        <name>FMN</name>
        <dbReference type="ChEBI" id="CHEBI:58210"/>
    </ligand>
</feature>
<comment type="similarity">
    <text evidence="12">Belongs to the dus family.</text>
</comment>
<reference evidence="17 18" key="1">
    <citation type="journal article" date="2016" name="Int. J. Syst. Evol. Microbiol.">
        <title>Nocardioides albidus sp. nov., an actinobacterium isolated from garden soil.</title>
        <authorList>
            <person name="Singh H."/>
            <person name="Du J."/>
            <person name="Trinh H."/>
            <person name="Won K."/>
            <person name="Yang J.E."/>
            <person name="Yin C."/>
            <person name="Kook M."/>
            <person name="Yi T.H."/>
        </authorList>
    </citation>
    <scope>NUCLEOTIDE SEQUENCE [LARGE SCALE GENOMIC DNA]</scope>
    <source>
        <strain evidence="17 18">CCTCC AB 2015297</strain>
    </source>
</reference>
<evidence type="ECO:0000313" key="17">
    <source>
        <dbReference type="EMBL" id="TNM41252.1"/>
    </source>
</evidence>
<evidence type="ECO:0000313" key="18">
    <source>
        <dbReference type="Proteomes" id="UP000313231"/>
    </source>
</evidence>
<keyword evidence="6 12" id="KW-0819">tRNA processing</keyword>
<dbReference type="InterPro" id="IPR018517">
    <property type="entry name" value="tRNA_hU_synthase_CS"/>
</dbReference>
<evidence type="ECO:0000256" key="6">
    <source>
        <dbReference type="ARBA" id="ARBA00022694"/>
    </source>
</evidence>
<comment type="cofactor">
    <cofactor evidence="1 12 14">
        <name>FMN</name>
        <dbReference type="ChEBI" id="CHEBI:58210"/>
    </cofactor>
</comment>
<dbReference type="Pfam" id="PF01207">
    <property type="entry name" value="Dus"/>
    <property type="match status" value="1"/>
</dbReference>
<dbReference type="GO" id="GO:0050660">
    <property type="term" value="F:flavin adenine dinucleotide binding"/>
    <property type="evidence" value="ECO:0007669"/>
    <property type="project" value="InterPro"/>
</dbReference>
<dbReference type="PROSITE" id="PS01136">
    <property type="entry name" value="UPF0034"/>
    <property type="match status" value="1"/>
</dbReference>
<dbReference type="AlphaFoldDB" id="A0A5C4VZ58"/>
<dbReference type="RefSeq" id="WP_139622647.1">
    <property type="nucleotide sequence ID" value="NZ_VDMP01000022.1"/>
</dbReference>
<evidence type="ECO:0000259" key="16">
    <source>
        <dbReference type="Pfam" id="PF01207"/>
    </source>
</evidence>
<evidence type="ECO:0000256" key="5">
    <source>
        <dbReference type="ARBA" id="ARBA00022643"/>
    </source>
</evidence>
<dbReference type="GO" id="GO:0017150">
    <property type="term" value="F:tRNA dihydrouridine synthase activity"/>
    <property type="evidence" value="ECO:0007669"/>
    <property type="project" value="InterPro"/>
</dbReference>
<evidence type="ECO:0000256" key="11">
    <source>
        <dbReference type="ARBA" id="ARBA00048802"/>
    </source>
</evidence>
<evidence type="ECO:0000256" key="13">
    <source>
        <dbReference type="PIRSR" id="PIRSR006621-1"/>
    </source>
</evidence>